<evidence type="ECO:0000313" key="3">
    <source>
        <dbReference type="Proteomes" id="UP000036850"/>
    </source>
</evidence>
<evidence type="ECO:0000313" key="2">
    <source>
        <dbReference type="EMBL" id="KNC65040.1"/>
    </source>
</evidence>
<feature type="transmembrane region" description="Helical" evidence="1">
    <location>
        <begin position="55"/>
        <end position="75"/>
    </location>
</feature>
<dbReference type="PRINTS" id="PR00702">
    <property type="entry name" value="ACRIFLAVINRP"/>
</dbReference>
<dbReference type="Gene3D" id="1.20.1640.10">
    <property type="entry name" value="Multidrug efflux transporter AcrB transmembrane domain"/>
    <property type="match status" value="1"/>
</dbReference>
<protein>
    <recommendedName>
        <fullName evidence="4">AcrB/AcrD/AcrF family protein</fullName>
    </recommendedName>
</protein>
<feature type="transmembrane region" description="Helical" evidence="1">
    <location>
        <begin position="124"/>
        <end position="153"/>
    </location>
</feature>
<dbReference type="GO" id="GO:0005886">
    <property type="term" value="C:plasma membrane"/>
    <property type="evidence" value="ECO:0007669"/>
    <property type="project" value="TreeGrafter"/>
</dbReference>
<gene>
    <name evidence="2" type="ORF">AC626_25675</name>
</gene>
<dbReference type="AlphaFoldDB" id="A0A0L0EL36"/>
<reference evidence="3" key="1">
    <citation type="submission" date="2015-07" db="EMBL/GenBank/DDBJ databases">
        <title>Draft genome sequence of a Pseudoalteromonas rubra strain, OCN096, isolated from Kaneohe Bay, Oahu, Hawaii.</title>
        <authorList>
            <person name="Beurmann S."/>
            <person name="Ushijima B."/>
            <person name="Belcaid M."/>
            <person name="Callahan S.M."/>
            <person name="Aeby G.S."/>
        </authorList>
    </citation>
    <scope>NUCLEOTIDE SEQUENCE [LARGE SCALE GENOMIC DNA]</scope>
    <source>
        <strain evidence="3">OCN096</strain>
    </source>
</reference>
<dbReference type="PATRIC" id="fig|43658.6.peg.4211"/>
<comment type="caution">
    <text evidence="2">The sequence shown here is derived from an EMBL/GenBank/DDBJ whole genome shotgun (WGS) entry which is preliminary data.</text>
</comment>
<sequence>MALRDGVCTAIMMVFAVLTLRWDPLNNLWWSCYDPLALIGTFTGFWVFQIPFSFPAMIGLIALVGIVVNNAIVMLDTINGHIKAGVVLREACARGAADRLRPIIGTSITTIVGLVPLGLSDPTWFPLCFAIIFGLLASTLVAMIVIPAMYMLVSRPVTEKPA</sequence>
<feature type="transmembrane region" description="Helical" evidence="1">
    <location>
        <begin position="7"/>
        <end position="22"/>
    </location>
</feature>
<organism evidence="2 3">
    <name type="scientific">Pseudoalteromonas rubra</name>
    <dbReference type="NCBI Taxonomy" id="43658"/>
    <lineage>
        <taxon>Bacteria</taxon>
        <taxon>Pseudomonadati</taxon>
        <taxon>Pseudomonadota</taxon>
        <taxon>Gammaproteobacteria</taxon>
        <taxon>Alteromonadales</taxon>
        <taxon>Pseudoalteromonadaceae</taxon>
        <taxon>Pseudoalteromonas</taxon>
    </lineage>
</organism>
<dbReference type="Pfam" id="PF00873">
    <property type="entry name" value="ACR_tran"/>
    <property type="match status" value="1"/>
</dbReference>
<keyword evidence="1" id="KW-1133">Transmembrane helix</keyword>
<dbReference type="EMBL" id="LFZX01000433">
    <property type="protein sequence ID" value="KNC65040.1"/>
    <property type="molecule type" value="Genomic_DNA"/>
</dbReference>
<dbReference type="InterPro" id="IPR001036">
    <property type="entry name" value="Acrflvin-R"/>
</dbReference>
<dbReference type="GO" id="GO:0042910">
    <property type="term" value="F:xenobiotic transmembrane transporter activity"/>
    <property type="evidence" value="ECO:0007669"/>
    <property type="project" value="TreeGrafter"/>
</dbReference>
<evidence type="ECO:0000256" key="1">
    <source>
        <dbReference type="SAM" id="Phobius"/>
    </source>
</evidence>
<accession>A0A0L0EL36</accession>
<dbReference type="Proteomes" id="UP000036850">
    <property type="component" value="Unassembled WGS sequence"/>
</dbReference>
<dbReference type="SUPFAM" id="SSF82866">
    <property type="entry name" value="Multidrug efflux transporter AcrB transmembrane domain"/>
    <property type="match status" value="1"/>
</dbReference>
<name>A0A0L0EL36_9GAMM</name>
<dbReference type="PANTHER" id="PTHR32063:SF0">
    <property type="entry name" value="SWARMING MOTILITY PROTEIN SWRC"/>
    <property type="match status" value="1"/>
</dbReference>
<proteinExistence type="predicted"/>
<keyword evidence="1" id="KW-0472">Membrane</keyword>
<dbReference type="PANTHER" id="PTHR32063">
    <property type="match status" value="1"/>
</dbReference>
<evidence type="ECO:0008006" key="4">
    <source>
        <dbReference type="Google" id="ProtNLM"/>
    </source>
</evidence>
<keyword evidence="1" id="KW-0812">Transmembrane</keyword>